<dbReference type="OrthoDB" id="582170at2"/>
<dbReference type="GO" id="GO:0000160">
    <property type="term" value="P:phosphorelay signal transduction system"/>
    <property type="evidence" value="ECO:0007669"/>
    <property type="project" value="InterPro"/>
</dbReference>
<proteinExistence type="predicted"/>
<evidence type="ECO:0000259" key="2">
    <source>
        <dbReference type="PROSITE" id="PS50110"/>
    </source>
</evidence>
<dbReference type="STRING" id="1447782.SAMN05444417_3359"/>
<dbReference type="RefSeq" id="WP_073334061.1">
    <property type="nucleotide sequence ID" value="NZ_FQYO01000007.1"/>
</dbReference>
<dbReference type="AlphaFoldDB" id="A0A1M6HU27"/>
<sequence>MSEPDLTGRRILVVEDEYVIADAFRAELELRGAVVVGPAPDIRQGMAMMQAEPMLDAALLDINLQGEMAFDLADALIERGVPLLIASGYDARVIPDRFSEVCRYEKPVAVSELVQTLGTLIGRDPAKL</sequence>
<gene>
    <name evidence="3" type="ORF">SAMN05444417_3359</name>
</gene>
<protein>
    <submittedName>
        <fullName evidence="3">Response regulator receiver domain-containing protein</fullName>
    </submittedName>
</protein>
<accession>A0A1M6HU27</accession>
<name>A0A1M6HU27_9RHOB</name>
<dbReference type="Proteomes" id="UP000184292">
    <property type="component" value="Unassembled WGS sequence"/>
</dbReference>
<dbReference type="EMBL" id="FQYO01000007">
    <property type="protein sequence ID" value="SHJ25637.1"/>
    <property type="molecule type" value="Genomic_DNA"/>
</dbReference>
<dbReference type="PROSITE" id="PS50110">
    <property type="entry name" value="RESPONSE_REGULATORY"/>
    <property type="match status" value="1"/>
</dbReference>
<evidence type="ECO:0000313" key="4">
    <source>
        <dbReference type="Proteomes" id="UP000184292"/>
    </source>
</evidence>
<reference evidence="3 4" key="1">
    <citation type="submission" date="2016-11" db="EMBL/GenBank/DDBJ databases">
        <authorList>
            <person name="Jaros S."/>
            <person name="Januszkiewicz K."/>
            <person name="Wedrychowicz H."/>
        </authorList>
    </citation>
    <scope>NUCLEOTIDE SEQUENCE [LARGE SCALE GENOMIC DNA]</scope>
    <source>
        <strain evidence="3 4">DSM 100565</strain>
    </source>
</reference>
<dbReference type="Pfam" id="PF00072">
    <property type="entry name" value="Response_reg"/>
    <property type="match status" value="1"/>
</dbReference>
<dbReference type="InterPro" id="IPR001789">
    <property type="entry name" value="Sig_transdc_resp-reg_receiver"/>
</dbReference>
<feature type="domain" description="Response regulatory" evidence="2">
    <location>
        <begin position="10"/>
        <end position="121"/>
    </location>
</feature>
<organism evidence="3 4">
    <name type="scientific">Wenxinia saemankumensis</name>
    <dbReference type="NCBI Taxonomy" id="1447782"/>
    <lineage>
        <taxon>Bacteria</taxon>
        <taxon>Pseudomonadati</taxon>
        <taxon>Pseudomonadota</taxon>
        <taxon>Alphaproteobacteria</taxon>
        <taxon>Rhodobacterales</taxon>
        <taxon>Roseobacteraceae</taxon>
        <taxon>Wenxinia</taxon>
    </lineage>
</organism>
<dbReference type="SUPFAM" id="SSF52172">
    <property type="entry name" value="CheY-like"/>
    <property type="match status" value="1"/>
</dbReference>
<feature type="modified residue" description="4-aspartylphosphate" evidence="1">
    <location>
        <position position="61"/>
    </location>
</feature>
<dbReference type="SMART" id="SM00448">
    <property type="entry name" value="REC"/>
    <property type="match status" value="1"/>
</dbReference>
<evidence type="ECO:0000256" key="1">
    <source>
        <dbReference type="PROSITE-ProRule" id="PRU00169"/>
    </source>
</evidence>
<dbReference type="InterPro" id="IPR011006">
    <property type="entry name" value="CheY-like_superfamily"/>
</dbReference>
<keyword evidence="4" id="KW-1185">Reference proteome</keyword>
<evidence type="ECO:0000313" key="3">
    <source>
        <dbReference type="EMBL" id="SHJ25637.1"/>
    </source>
</evidence>
<dbReference type="Gene3D" id="3.40.50.2300">
    <property type="match status" value="1"/>
</dbReference>
<keyword evidence="1" id="KW-0597">Phosphoprotein</keyword>